<dbReference type="InterPro" id="IPR002744">
    <property type="entry name" value="MIP18-like"/>
</dbReference>
<protein>
    <submittedName>
        <fullName evidence="3">DUF59 domain-containing protein</fullName>
    </submittedName>
</protein>
<dbReference type="PANTHER" id="PTHR42831">
    <property type="entry name" value="FE-S PROTEIN MATURATION AUXILIARY FACTOR YITW"/>
    <property type="match status" value="1"/>
</dbReference>
<dbReference type="InterPro" id="IPR034904">
    <property type="entry name" value="FSCA_dom_sf"/>
</dbReference>
<evidence type="ECO:0000313" key="3">
    <source>
        <dbReference type="EMBL" id="NUB02126.1"/>
    </source>
</evidence>
<dbReference type="InterPro" id="IPR052339">
    <property type="entry name" value="Fe-S_Maturation_MIP18"/>
</dbReference>
<proteinExistence type="predicted"/>
<dbReference type="Gene3D" id="3.30.300.130">
    <property type="entry name" value="Fe-S cluster assembly (FSCA)"/>
    <property type="match status" value="1"/>
</dbReference>
<evidence type="ECO:0000259" key="2">
    <source>
        <dbReference type="Pfam" id="PF01883"/>
    </source>
</evidence>
<organism evidence="3 4">
    <name type="scientific">Azospirillum melinis</name>
    <dbReference type="NCBI Taxonomy" id="328839"/>
    <lineage>
        <taxon>Bacteria</taxon>
        <taxon>Pseudomonadati</taxon>
        <taxon>Pseudomonadota</taxon>
        <taxon>Alphaproteobacteria</taxon>
        <taxon>Rhodospirillales</taxon>
        <taxon>Azospirillaceae</taxon>
        <taxon>Azospirillum</taxon>
    </lineage>
</organism>
<sequence>MPDEALTQRPMAPNPAEAEAHLKAQAAAETAPESAAEAKAESKDFAPMPQPPEGYDPREEIMDRVVAAIKTCYDPEIPVDIWELGLIYRVDMDGQRNVEIDMTLTSPMCPVAGELPEQVRQAVLGVEDVNEVKIELVWEPPWHQGMMSEEARLQLDMF</sequence>
<dbReference type="Pfam" id="PF01883">
    <property type="entry name" value="FeS_assembly_P"/>
    <property type="match status" value="1"/>
</dbReference>
<dbReference type="SUPFAM" id="SSF117916">
    <property type="entry name" value="Fe-S cluster assembly (FSCA) domain-like"/>
    <property type="match status" value="1"/>
</dbReference>
<dbReference type="EMBL" id="WHOS01000035">
    <property type="protein sequence ID" value="NUB02126.1"/>
    <property type="molecule type" value="Genomic_DNA"/>
</dbReference>
<accession>A0ABX2KL09</accession>
<name>A0ABX2KL09_9PROT</name>
<dbReference type="RefSeq" id="WP_174473145.1">
    <property type="nucleotide sequence ID" value="NZ_JAGINN010000007.1"/>
</dbReference>
<dbReference type="PANTHER" id="PTHR42831:SF1">
    <property type="entry name" value="FE-S PROTEIN MATURATION AUXILIARY FACTOR YITW"/>
    <property type="match status" value="1"/>
</dbReference>
<keyword evidence="4" id="KW-1185">Reference proteome</keyword>
<evidence type="ECO:0000313" key="4">
    <source>
        <dbReference type="Proteomes" id="UP000605086"/>
    </source>
</evidence>
<feature type="region of interest" description="Disordered" evidence="1">
    <location>
        <begin position="1"/>
        <end position="58"/>
    </location>
</feature>
<dbReference type="Proteomes" id="UP000605086">
    <property type="component" value="Unassembled WGS sequence"/>
</dbReference>
<feature type="compositionally biased region" description="Low complexity" evidence="1">
    <location>
        <begin position="23"/>
        <end position="35"/>
    </location>
</feature>
<gene>
    <name evidence="3" type="ORF">GBZ48_23065</name>
</gene>
<comment type="caution">
    <text evidence="3">The sequence shown here is derived from an EMBL/GenBank/DDBJ whole genome shotgun (WGS) entry which is preliminary data.</text>
</comment>
<reference evidence="3 4" key="1">
    <citation type="submission" date="2019-10" db="EMBL/GenBank/DDBJ databases">
        <title>Genome sequence of Azospirillum melinis.</title>
        <authorList>
            <person name="Ambrosini A."/>
            <person name="Sant'Anna F.H."/>
            <person name="Cassan F.D."/>
            <person name="Souza E.M."/>
            <person name="Passaglia L.M.P."/>
        </authorList>
    </citation>
    <scope>NUCLEOTIDE SEQUENCE [LARGE SCALE GENOMIC DNA]</scope>
    <source>
        <strain evidence="3 4">TMCY0552</strain>
    </source>
</reference>
<feature type="domain" description="MIP18 family-like" evidence="2">
    <location>
        <begin position="63"/>
        <end position="133"/>
    </location>
</feature>
<evidence type="ECO:0000256" key="1">
    <source>
        <dbReference type="SAM" id="MobiDB-lite"/>
    </source>
</evidence>